<dbReference type="PANTHER" id="PTHR47931:SF2">
    <property type="entry name" value="OS01G0228400 PROTEIN"/>
    <property type="match status" value="1"/>
</dbReference>
<sequence length="333" mass="37731">MLSLRNLCRKNPNSLYLASIFSRSFSLTSQNPSPIFEEPSTAYYDNLINAAGKNNDFKTLHHLLIKRYDDGFFTTKKTFEFITSESNSSIADIFRTLASLDEGFCRKMAFDSLIHRLCKLNRTDEALKIVGQIVSSGFEINAVSFHPILNSFTRKKKMDGAWKVLEFMREIGIKPDLTAYNYVLTAFCFNGELTSAADLLTRMVEEEGLGADARTYDALVLGTCRSGNLEGALMLLRRMEDDGVPMLYSTPVHVITAMLRKGNYAQAVEFVKCYVGRDKCFDEECFGILGFRLVNRGRVEEAILVLEEMVKRGLEISAPKLRDFYELNVKNKL</sequence>
<evidence type="ECO:0000256" key="1">
    <source>
        <dbReference type="ARBA" id="ARBA00022737"/>
    </source>
</evidence>
<dbReference type="PROSITE" id="PS51375">
    <property type="entry name" value="PPR"/>
    <property type="match status" value="4"/>
</dbReference>
<dbReference type="AlphaFoldDB" id="A0AAN8Z9A9"/>
<dbReference type="Pfam" id="PF23276">
    <property type="entry name" value="TPR_24"/>
    <property type="match status" value="1"/>
</dbReference>
<feature type="repeat" description="PPR" evidence="2">
    <location>
        <begin position="141"/>
        <end position="175"/>
    </location>
</feature>
<comment type="caution">
    <text evidence="4">The sequence shown here is derived from an EMBL/GenBank/DDBJ whole genome shotgun (WGS) entry which is preliminary data.</text>
</comment>
<feature type="repeat" description="PPR" evidence="2">
    <location>
        <begin position="106"/>
        <end position="140"/>
    </location>
</feature>
<dbReference type="NCBIfam" id="TIGR00756">
    <property type="entry name" value="PPR"/>
    <property type="match status" value="4"/>
</dbReference>
<dbReference type="EMBL" id="JBAMMX010000013">
    <property type="protein sequence ID" value="KAK6929492.1"/>
    <property type="molecule type" value="Genomic_DNA"/>
</dbReference>
<dbReference type="InterPro" id="IPR002885">
    <property type="entry name" value="PPR_rpt"/>
</dbReference>
<proteinExistence type="predicted"/>
<evidence type="ECO:0000313" key="4">
    <source>
        <dbReference type="EMBL" id="KAK6929492.1"/>
    </source>
</evidence>
<dbReference type="Gene3D" id="1.25.40.10">
    <property type="entry name" value="Tetratricopeptide repeat domain"/>
    <property type="match status" value="1"/>
</dbReference>
<keyword evidence="1" id="KW-0677">Repeat</keyword>
<dbReference type="InterPro" id="IPR057027">
    <property type="entry name" value="TPR_mt"/>
</dbReference>
<evidence type="ECO:0000256" key="2">
    <source>
        <dbReference type="PROSITE-ProRule" id="PRU00708"/>
    </source>
</evidence>
<gene>
    <name evidence="4" type="ORF">RJ641_005697</name>
</gene>
<dbReference type="Proteomes" id="UP001370490">
    <property type="component" value="Unassembled WGS sequence"/>
</dbReference>
<feature type="repeat" description="PPR" evidence="2">
    <location>
        <begin position="212"/>
        <end position="246"/>
    </location>
</feature>
<protein>
    <submittedName>
        <fullName evidence="4">Pentatricopeptide repeat</fullName>
    </submittedName>
</protein>
<dbReference type="PANTHER" id="PTHR47931">
    <property type="entry name" value="OS01G0228400 PROTEIN"/>
    <property type="match status" value="1"/>
</dbReference>
<organism evidence="4 5">
    <name type="scientific">Dillenia turbinata</name>
    <dbReference type="NCBI Taxonomy" id="194707"/>
    <lineage>
        <taxon>Eukaryota</taxon>
        <taxon>Viridiplantae</taxon>
        <taxon>Streptophyta</taxon>
        <taxon>Embryophyta</taxon>
        <taxon>Tracheophyta</taxon>
        <taxon>Spermatophyta</taxon>
        <taxon>Magnoliopsida</taxon>
        <taxon>eudicotyledons</taxon>
        <taxon>Gunneridae</taxon>
        <taxon>Pentapetalae</taxon>
        <taxon>Dilleniales</taxon>
        <taxon>Dilleniaceae</taxon>
        <taxon>Dillenia</taxon>
    </lineage>
</organism>
<dbReference type="InterPro" id="IPR011990">
    <property type="entry name" value="TPR-like_helical_dom_sf"/>
</dbReference>
<feature type="domain" description="Pentatricopeptide repeat-containing protein-mitochondrial" evidence="3">
    <location>
        <begin position="104"/>
        <end position="200"/>
    </location>
</feature>
<evidence type="ECO:0000313" key="5">
    <source>
        <dbReference type="Proteomes" id="UP001370490"/>
    </source>
</evidence>
<dbReference type="Pfam" id="PF01535">
    <property type="entry name" value="PPR"/>
    <property type="match status" value="2"/>
</dbReference>
<keyword evidence="5" id="KW-1185">Reference proteome</keyword>
<name>A0AAN8Z9A9_9MAGN</name>
<feature type="repeat" description="PPR" evidence="2">
    <location>
        <begin position="282"/>
        <end position="316"/>
    </location>
</feature>
<accession>A0AAN8Z9A9</accession>
<evidence type="ECO:0000259" key="3">
    <source>
        <dbReference type="Pfam" id="PF23276"/>
    </source>
</evidence>
<reference evidence="4 5" key="1">
    <citation type="submission" date="2023-12" db="EMBL/GenBank/DDBJ databases">
        <title>A high-quality genome assembly for Dillenia turbinata (Dilleniales).</title>
        <authorList>
            <person name="Chanderbali A."/>
        </authorList>
    </citation>
    <scope>NUCLEOTIDE SEQUENCE [LARGE SCALE GENOMIC DNA]</scope>
    <source>
        <strain evidence="4">LSX21</strain>
        <tissue evidence="4">Leaf</tissue>
    </source>
</reference>